<dbReference type="Pfam" id="PF13407">
    <property type="entry name" value="Peripla_BP_4"/>
    <property type="match status" value="1"/>
</dbReference>
<protein>
    <recommendedName>
        <fullName evidence="1">Periplasmic binding protein domain-containing protein</fullName>
    </recommendedName>
</protein>
<evidence type="ECO:0000313" key="2">
    <source>
        <dbReference type="EMBL" id="GAG60749.1"/>
    </source>
</evidence>
<dbReference type="SUPFAM" id="SSF53822">
    <property type="entry name" value="Periplasmic binding protein-like I"/>
    <property type="match status" value="1"/>
</dbReference>
<dbReference type="InterPro" id="IPR025997">
    <property type="entry name" value="SBP_2_dom"/>
</dbReference>
<sequence>ALVSTRDPVYGPDKVTFVGFDLEDQGHTSGVWLAEQLKDSELVSDVKVAFMAEFNAPYSQMRSSGILRALDEAGITYTASEIYEVGIDLGVAIDKVKSYMLANPDTNALLGMGSLSSPATVMVLQELGYDPGEVKWCGFDLAPEVVTGIQAGYGASNVDEVFNYGFYPAMALYLRAKYDLVVGDLPIATVMVDSTNIEDFLYWVDQGIK</sequence>
<proteinExistence type="predicted"/>
<dbReference type="AlphaFoldDB" id="X0YVI1"/>
<dbReference type="EMBL" id="BART01002383">
    <property type="protein sequence ID" value="GAG60749.1"/>
    <property type="molecule type" value="Genomic_DNA"/>
</dbReference>
<dbReference type="Gene3D" id="3.40.50.2300">
    <property type="match status" value="1"/>
</dbReference>
<accession>X0YVI1</accession>
<gene>
    <name evidence="2" type="ORF">S01H4_07320</name>
</gene>
<feature type="non-terminal residue" evidence="2">
    <location>
        <position position="1"/>
    </location>
</feature>
<dbReference type="InterPro" id="IPR028082">
    <property type="entry name" value="Peripla_BP_I"/>
</dbReference>
<name>X0YVI1_9ZZZZ</name>
<evidence type="ECO:0000259" key="1">
    <source>
        <dbReference type="Pfam" id="PF13407"/>
    </source>
</evidence>
<feature type="domain" description="Periplasmic binding protein" evidence="1">
    <location>
        <begin position="12"/>
        <end position="173"/>
    </location>
</feature>
<organism evidence="2">
    <name type="scientific">marine sediment metagenome</name>
    <dbReference type="NCBI Taxonomy" id="412755"/>
    <lineage>
        <taxon>unclassified sequences</taxon>
        <taxon>metagenomes</taxon>
        <taxon>ecological metagenomes</taxon>
    </lineage>
</organism>
<comment type="caution">
    <text evidence="2">The sequence shown here is derived from an EMBL/GenBank/DDBJ whole genome shotgun (WGS) entry which is preliminary data.</text>
</comment>
<reference evidence="2" key="1">
    <citation type="journal article" date="2014" name="Front. Microbiol.">
        <title>High frequency of phylogenetically diverse reductive dehalogenase-homologous genes in deep subseafloor sedimentary metagenomes.</title>
        <authorList>
            <person name="Kawai M."/>
            <person name="Futagami T."/>
            <person name="Toyoda A."/>
            <person name="Takaki Y."/>
            <person name="Nishi S."/>
            <person name="Hori S."/>
            <person name="Arai W."/>
            <person name="Tsubouchi T."/>
            <person name="Morono Y."/>
            <person name="Uchiyama I."/>
            <person name="Ito T."/>
            <person name="Fujiyama A."/>
            <person name="Inagaki F."/>
            <person name="Takami H."/>
        </authorList>
    </citation>
    <scope>NUCLEOTIDE SEQUENCE</scope>
    <source>
        <strain evidence="2">Expedition CK06-06</strain>
    </source>
</reference>